<evidence type="ECO:0000259" key="8">
    <source>
        <dbReference type="Pfam" id="PF13359"/>
    </source>
</evidence>
<dbReference type="InterPro" id="IPR045249">
    <property type="entry name" value="HARBI1-like"/>
</dbReference>
<dbReference type="PANTHER" id="PTHR22930">
    <property type="match status" value="1"/>
</dbReference>
<accession>A0A388LNM1</accession>
<protein>
    <recommendedName>
        <fullName evidence="8">DDE Tnp4 domain-containing protein</fullName>
    </recommendedName>
</protein>
<evidence type="ECO:0000256" key="4">
    <source>
        <dbReference type="ARBA" id="ARBA00022722"/>
    </source>
</evidence>
<evidence type="ECO:0000313" key="9">
    <source>
        <dbReference type="EMBL" id="GBG83835.1"/>
    </source>
</evidence>
<dbReference type="EMBL" id="BFEA01000453">
    <property type="protein sequence ID" value="GBG83835.1"/>
    <property type="molecule type" value="Genomic_DNA"/>
</dbReference>
<feature type="domain" description="DDE Tnp4" evidence="8">
    <location>
        <begin position="107"/>
        <end position="277"/>
    </location>
</feature>
<dbReference type="Proteomes" id="UP000265515">
    <property type="component" value="Unassembled WGS sequence"/>
</dbReference>
<keyword evidence="4" id="KW-0540">Nuclease</keyword>
<dbReference type="GO" id="GO:0046872">
    <property type="term" value="F:metal ion binding"/>
    <property type="evidence" value="ECO:0007669"/>
    <property type="project" value="UniProtKB-KW"/>
</dbReference>
<keyword evidence="7" id="KW-0539">Nucleus</keyword>
<evidence type="ECO:0000256" key="6">
    <source>
        <dbReference type="ARBA" id="ARBA00022801"/>
    </source>
</evidence>
<proteinExistence type="inferred from homology"/>
<sequence length="304" mass="34835">MKWSSFNRILDILRPHLQKQVTRYRMPLHPAQVLAYAIHRWAHGDSQRHSTSAYGMGKTSGLRAVRMVAVAIIKCFPGNISFGSYEDRNRIMQAFADRGFPNCLGCIDETHIYLDKPRNMCGDDFCSGRTKRFSIVAQLVFDAYLRIVDLFFGFPGKSHDSRVLRNSSLYRRALKGDLFRDDPDDPHREERPPVDGVPNSYLLGDNGYPILPWIVSPYGGTTVGDEVLFDSLHRVARCGAERGIGIFKLRWQYFHRQGVRSTPYIGTEFRAACILHNVLRKWGDIPEEGRRFTAEELTRFAHVP</sequence>
<evidence type="ECO:0000256" key="2">
    <source>
        <dbReference type="ARBA" id="ARBA00004123"/>
    </source>
</evidence>
<keyword evidence="6" id="KW-0378">Hydrolase</keyword>
<keyword evidence="10" id="KW-1185">Reference proteome</keyword>
<dbReference type="Pfam" id="PF13359">
    <property type="entry name" value="DDE_Tnp_4"/>
    <property type="match status" value="1"/>
</dbReference>
<evidence type="ECO:0000256" key="5">
    <source>
        <dbReference type="ARBA" id="ARBA00022723"/>
    </source>
</evidence>
<dbReference type="Gramene" id="GBG83835">
    <property type="protein sequence ID" value="GBG83835"/>
    <property type="gene ID" value="CBR_g37634"/>
</dbReference>
<dbReference type="GO" id="GO:0016787">
    <property type="term" value="F:hydrolase activity"/>
    <property type="evidence" value="ECO:0007669"/>
    <property type="project" value="UniProtKB-KW"/>
</dbReference>
<keyword evidence="5" id="KW-0479">Metal-binding</keyword>
<dbReference type="InterPro" id="IPR027806">
    <property type="entry name" value="HARBI1_dom"/>
</dbReference>
<dbReference type="AlphaFoldDB" id="A0A388LNM1"/>
<name>A0A388LNM1_CHABU</name>
<organism evidence="9 10">
    <name type="scientific">Chara braunii</name>
    <name type="common">Braun's stonewort</name>
    <dbReference type="NCBI Taxonomy" id="69332"/>
    <lineage>
        <taxon>Eukaryota</taxon>
        <taxon>Viridiplantae</taxon>
        <taxon>Streptophyta</taxon>
        <taxon>Charophyceae</taxon>
        <taxon>Charales</taxon>
        <taxon>Characeae</taxon>
        <taxon>Chara</taxon>
    </lineage>
</organism>
<dbReference type="GO" id="GO:0005634">
    <property type="term" value="C:nucleus"/>
    <property type="evidence" value="ECO:0007669"/>
    <property type="project" value="UniProtKB-SubCell"/>
</dbReference>
<comment type="subcellular location">
    <subcellularLocation>
        <location evidence="2">Nucleus</location>
    </subcellularLocation>
</comment>
<evidence type="ECO:0000256" key="3">
    <source>
        <dbReference type="ARBA" id="ARBA00006958"/>
    </source>
</evidence>
<comment type="similarity">
    <text evidence="3">Belongs to the HARBI1 family.</text>
</comment>
<evidence type="ECO:0000256" key="1">
    <source>
        <dbReference type="ARBA" id="ARBA00001968"/>
    </source>
</evidence>
<dbReference type="GO" id="GO:0004518">
    <property type="term" value="F:nuclease activity"/>
    <property type="evidence" value="ECO:0007669"/>
    <property type="project" value="UniProtKB-KW"/>
</dbReference>
<gene>
    <name evidence="9" type="ORF">CBR_g37634</name>
</gene>
<evidence type="ECO:0000256" key="7">
    <source>
        <dbReference type="ARBA" id="ARBA00023242"/>
    </source>
</evidence>
<dbReference type="OrthoDB" id="2668416at2759"/>
<comment type="caution">
    <text evidence="9">The sequence shown here is derived from an EMBL/GenBank/DDBJ whole genome shotgun (WGS) entry which is preliminary data.</text>
</comment>
<comment type="cofactor">
    <cofactor evidence="1">
        <name>a divalent metal cation</name>
        <dbReference type="ChEBI" id="CHEBI:60240"/>
    </cofactor>
</comment>
<evidence type="ECO:0000313" key="10">
    <source>
        <dbReference type="Proteomes" id="UP000265515"/>
    </source>
</evidence>
<reference evidence="9 10" key="1">
    <citation type="journal article" date="2018" name="Cell">
        <title>The Chara Genome: Secondary Complexity and Implications for Plant Terrestrialization.</title>
        <authorList>
            <person name="Nishiyama T."/>
            <person name="Sakayama H."/>
            <person name="Vries J.D."/>
            <person name="Buschmann H."/>
            <person name="Saint-Marcoux D."/>
            <person name="Ullrich K.K."/>
            <person name="Haas F.B."/>
            <person name="Vanderstraeten L."/>
            <person name="Becker D."/>
            <person name="Lang D."/>
            <person name="Vosolsobe S."/>
            <person name="Rombauts S."/>
            <person name="Wilhelmsson P.K.I."/>
            <person name="Janitza P."/>
            <person name="Kern R."/>
            <person name="Heyl A."/>
            <person name="Rumpler F."/>
            <person name="Villalobos L.I.A.C."/>
            <person name="Clay J.M."/>
            <person name="Skokan R."/>
            <person name="Toyoda A."/>
            <person name="Suzuki Y."/>
            <person name="Kagoshima H."/>
            <person name="Schijlen E."/>
            <person name="Tajeshwar N."/>
            <person name="Catarino B."/>
            <person name="Hetherington A.J."/>
            <person name="Saltykova A."/>
            <person name="Bonnot C."/>
            <person name="Breuninger H."/>
            <person name="Symeonidi A."/>
            <person name="Radhakrishnan G.V."/>
            <person name="Van Nieuwerburgh F."/>
            <person name="Deforce D."/>
            <person name="Chang C."/>
            <person name="Karol K.G."/>
            <person name="Hedrich R."/>
            <person name="Ulvskov P."/>
            <person name="Glockner G."/>
            <person name="Delwiche C.F."/>
            <person name="Petrasek J."/>
            <person name="Van de Peer Y."/>
            <person name="Friml J."/>
            <person name="Beilby M."/>
            <person name="Dolan L."/>
            <person name="Kohara Y."/>
            <person name="Sugano S."/>
            <person name="Fujiyama A."/>
            <person name="Delaux P.-M."/>
            <person name="Quint M."/>
            <person name="TheiBen G."/>
            <person name="Hagemann M."/>
            <person name="Harholt J."/>
            <person name="Dunand C."/>
            <person name="Zachgo S."/>
            <person name="Langdale J."/>
            <person name="Maumus F."/>
            <person name="Straeten D.V.D."/>
            <person name="Gould S.B."/>
            <person name="Rensing S.A."/>
        </authorList>
    </citation>
    <scope>NUCLEOTIDE SEQUENCE [LARGE SCALE GENOMIC DNA]</scope>
    <source>
        <strain evidence="9 10">S276</strain>
    </source>
</reference>